<dbReference type="RefSeq" id="XP_036669802.2">
    <property type="nucleotide sequence ID" value="XM_036813907.2"/>
</dbReference>
<dbReference type="CDD" id="cd00066">
    <property type="entry name" value="G-alpha"/>
    <property type="match status" value="1"/>
</dbReference>
<feature type="binding site" evidence="9">
    <location>
        <begin position="268"/>
        <end position="271"/>
    </location>
    <ligand>
        <name>GTP</name>
        <dbReference type="ChEBI" id="CHEBI:37565"/>
    </ligand>
</feature>
<dbReference type="Gene3D" id="1.10.400.10">
    <property type="entry name" value="GI Alpha 1, domain 2-like"/>
    <property type="match status" value="1"/>
</dbReference>
<dbReference type="PRINTS" id="PR00442">
    <property type="entry name" value="GPROTEINAQ"/>
</dbReference>
<evidence type="ECO:0000256" key="5">
    <source>
        <dbReference type="ARBA" id="ARBA00023134"/>
    </source>
</evidence>
<name>A0AB40D8X0_DROSZ</name>
<dbReference type="SUPFAM" id="SSF52540">
    <property type="entry name" value="P-loop containing nucleoside triphosphate hydrolases"/>
    <property type="match status" value="1"/>
</dbReference>
<feature type="binding site" evidence="10">
    <location>
        <position position="47"/>
    </location>
    <ligand>
        <name>Mg(2+)</name>
        <dbReference type="ChEBI" id="CHEBI:18420"/>
    </ligand>
</feature>
<dbReference type="FunFam" id="3.40.50.300:FF:000692">
    <property type="entry name" value="Guanine nucleotide-binding protein subunit alpha"/>
    <property type="match status" value="1"/>
</dbReference>
<dbReference type="InterPro" id="IPR027417">
    <property type="entry name" value="P-loop_NTPase"/>
</dbReference>
<dbReference type="GO" id="GO:0031683">
    <property type="term" value="F:G-protein beta/gamma-subunit complex binding"/>
    <property type="evidence" value="ECO:0007669"/>
    <property type="project" value="UniProtKB-UniRule"/>
</dbReference>
<dbReference type="PANTHER" id="PTHR10218:SF329">
    <property type="entry name" value="GUANINE NUCLEOTIDE-BINDING PROTEIN G(Q) SUBUNIT ALPHA"/>
    <property type="match status" value="1"/>
</dbReference>
<dbReference type="GO" id="GO:0048468">
    <property type="term" value="P:cell development"/>
    <property type="evidence" value="ECO:0007669"/>
    <property type="project" value="UniProtKB-ARBA"/>
</dbReference>
<keyword evidence="5 9" id="KW-0342">GTP-binding</keyword>
<comment type="function">
    <text evidence="11">Guanine nucleotide-binding proteins (G proteins) are involved as modulators or transducers in various transmembrane signaling systems.</text>
</comment>
<evidence type="ECO:0000256" key="4">
    <source>
        <dbReference type="ARBA" id="ARBA00022842"/>
    </source>
</evidence>
<evidence type="ECO:0000256" key="6">
    <source>
        <dbReference type="ARBA" id="ARBA00023139"/>
    </source>
</evidence>
<keyword evidence="2 10" id="KW-0479">Metal-binding</keyword>
<dbReference type="PANTHER" id="PTHR10218">
    <property type="entry name" value="GTP-BINDING PROTEIN ALPHA SUBUNIT"/>
    <property type="match status" value="1"/>
</dbReference>
<dbReference type="GO" id="GO:0050793">
    <property type="term" value="P:regulation of developmental process"/>
    <property type="evidence" value="ECO:0007669"/>
    <property type="project" value="UniProtKB-ARBA"/>
</dbReference>
<dbReference type="GO" id="GO:0003925">
    <property type="term" value="F:G protein activity"/>
    <property type="evidence" value="ECO:0007669"/>
    <property type="project" value="UniProtKB-ARBA"/>
</dbReference>
<dbReference type="RefSeq" id="XP_036669800.2">
    <property type="nucleotide sequence ID" value="XM_036813905.2"/>
</dbReference>
<dbReference type="InterPro" id="IPR011025">
    <property type="entry name" value="GproteinA_insert"/>
</dbReference>
<keyword evidence="6" id="KW-0564">Palmitate</keyword>
<dbReference type="SMART" id="SM00275">
    <property type="entry name" value="G_alpha"/>
    <property type="match status" value="1"/>
</dbReference>
<dbReference type="GO" id="GO:0001664">
    <property type="term" value="F:G protein-coupled receptor binding"/>
    <property type="evidence" value="ECO:0007669"/>
    <property type="project" value="UniProtKB-UniRule"/>
</dbReference>
<comment type="similarity">
    <text evidence="1 11">Belongs to the G-alpha family. G(q) subfamily.</text>
</comment>
<dbReference type="GO" id="GO:0005834">
    <property type="term" value="C:heterotrimeric G-protein complex"/>
    <property type="evidence" value="ECO:0007669"/>
    <property type="project" value="UniProtKB-UniRule"/>
</dbReference>
<dbReference type="Gene3D" id="3.40.50.300">
    <property type="entry name" value="P-loop containing nucleotide triphosphate hydrolases"/>
    <property type="match status" value="1"/>
</dbReference>
<dbReference type="GeneID" id="108019611"/>
<dbReference type="GO" id="GO:0007188">
    <property type="term" value="P:adenylate cyclase-modulating G protein-coupled receptor signaling pathway"/>
    <property type="evidence" value="ECO:0007669"/>
    <property type="project" value="TreeGrafter"/>
</dbReference>
<evidence type="ECO:0000256" key="3">
    <source>
        <dbReference type="ARBA" id="ARBA00022741"/>
    </source>
</evidence>
<dbReference type="Proteomes" id="UP001652628">
    <property type="component" value="Chromosome 2R"/>
</dbReference>
<comment type="subunit">
    <text evidence="11">G proteins are composed of 3 units; alpha, beta and gamma. The alpha chain contains the guanine nucleotide binding site.</text>
</comment>
<evidence type="ECO:0000256" key="8">
    <source>
        <dbReference type="ARBA" id="ARBA00023288"/>
    </source>
</evidence>
<keyword evidence="12" id="KW-1185">Reference proteome</keyword>
<dbReference type="GO" id="GO:0005737">
    <property type="term" value="C:cytoplasm"/>
    <property type="evidence" value="ECO:0007669"/>
    <property type="project" value="TreeGrafter"/>
</dbReference>
<dbReference type="InterPro" id="IPR000654">
    <property type="entry name" value="Gprotein_alpha_Q"/>
</dbReference>
<keyword evidence="3 9" id="KW-0547">Nucleotide-binding</keyword>
<protein>
    <recommendedName>
        <fullName evidence="11">Guanine nucleotide-binding protein subunit alpha</fullName>
    </recommendedName>
</protein>
<keyword evidence="8" id="KW-0449">Lipoprotein</keyword>
<dbReference type="PROSITE" id="PS51882">
    <property type="entry name" value="G_ALPHA"/>
    <property type="match status" value="1"/>
</dbReference>
<proteinExistence type="inferred from homology"/>
<feature type="binding site" evidence="9">
    <location>
        <begin position="199"/>
        <end position="203"/>
    </location>
    <ligand>
        <name>GTP</name>
        <dbReference type="ChEBI" id="CHEBI:37565"/>
    </ligand>
</feature>
<accession>A0AB40D8X0</accession>
<dbReference type="GO" id="GO:0000902">
    <property type="term" value="P:cell morphogenesis"/>
    <property type="evidence" value="ECO:0007669"/>
    <property type="project" value="UniProtKB-ARBA"/>
</dbReference>
<feature type="binding site" evidence="9">
    <location>
        <begin position="174"/>
        <end position="180"/>
    </location>
    <ligand>
        <name>GTP</name>
        <dbReference type="ChEBI" id="CHEBI:37565"/>
    </ligand>
</feature>
<evidence type="ECO:0000256" key="10">
    <source>
        <dbReference type="PIRSR" id="PIRSR601019-2"/>
    </source>
</evidence>
<dbReference type="FunFam" id="3.40.50.300:FF:003977">
    <property type="entry name" value="Guanine nucleotide-binding protein G(q) subunit alpha"/>
    <property type="match status" value="1"/>
</dbReference>
<evidence type="ECO:0000256" key="2">
    <source>
        <dbReference type="ARBA" id="ARBA00022723"/>
    </source>
</evidence>
<evidence type="ECO:0000313" key="12">
    <source>
        <dbReference type="Proteomes" id="UP001652628"/>
    </source>
</evidence>
<dbReference type="FunFam" id="1.10.400.10:FF:000002">
    <property type="entry name" value="guanine nucleotide-binding protein G(Q) subunit alpha"/>
    <property type="match status" value="1"/>
</dbReference>
<evidence type="ECO:0000313" key="14">
    <source>
        <dbReference type="RefSeq" id="XP_036669802.2"/>
    </source>
</evidence>
<keyword evidence="4 10" id="KW-0460">Magnesium</keyword>
<dbReference type="PRINTS" id="PR00318">
    <property type="entry name" value="GPROTEINA"/>
</dbReference>
<gene>
    <name evidence="13 14" type="primary">LOC108019611</name>
</gene>
<dbReference type="GO" id="GO:0030234">
    <property type="term" value="F:enzyme regulator activity"/>
    <property type="evidence" value="ECO:0007669"/>
    <property type="project" value="UniProtKB-ARBA"/>
</dbReference>
<reference evidence="13 14" key="1">
    <citation type="submission" date="2025-04" db="UniProtKB">
        <authorList>
            <consortium name="RefSeq"/>
        </authorList>
    </citation>
    <scope>IDENTIFICATION</scope>
    <source>
        <strain evidence="13 14">WT10</strain>
        <tissue evidence="13 14">Whole body</tissue>
    </source>
</reference>
<sequence>MDCCLSDQDKEEKRISREIDKKLRKDKKKGRLEFKVLVLGTGDSGKSTFIKQMRIIHGSGYSDEDKRRHIKLVFQNIFMAMQSMIMAMDELNIPYGQGKHIELANLVRSINYSTVTTLEDPYLNAIKTLWEDAGVQACYDRRKEYQLNDSVAYFLSNIKRIEQPYYLPTEQDILRVRVPTTKVDEYLFNLDGYVIRMVDVAGQRNERRKWIHCFSNVTSIMFLAALSEFDLSLAECKHDNRMEESIALFRTIITFPWFQNTSVILFLNKMDLFELKIMTTHLVDYFPEYDGPRKDAFAAQCFIKNMFLNVNPDREKTIYSHSTVATNTQNIRNVFRDIKDTIVDSNLKDYNLV</sequence>
<dbReference type="Pfam" id="PF00503">
    <property type="entry name" value="G-alpha"/>
    <property type="match status" value="1"/>
</dbReference>
<dbReference type="SUPFAM" id="SSF47895">
    <property type="entry name" value="Transducin (alpha subunit), insertion domain"/>
    <property type="match status" value="1"/>
</dbReference>
<evidence type="ECO:0000256" key="9">
    <source>
        <dbReference type="PIRSR" id="PIRSR601019-1"/>
    </source>
</evidence>
<dbReference type="InterPro" id="IPR001019">
    <property type="entry name" value="Gprotein_alpha_su"/>
</dbReference>
<organism evidence="12 14">
    <name type="scientific">Drosophila suzukii</name>
    <name type="common">Spotted-wing drosophila fruit fly</name>
    <dbReference type="NCBI Taxonomy" id="28584"/>
    <lineage>
        <taxon>Eukaryota</taxon>
        <taxon>Metazoa</taxon>
        <taxon>Ecdysozoa</taxon>
        <taxon>Arthropoda</taxon>
        <taxon>Hexapoda</taxon>
        <taxon>Insecta</taxon>
        <taxon>Pterygota</taxon>
        <taxon>Neoptera</taxon>
        <taxon>Endopterygota</taxon>
        <taxon>Diptera</taxon>
        <taxon>Brachycera</taxon>
        <taxon>Muscomorpha</taxon>
        <taxon>Ephydroidea</taxon>
        <taxon>Drosophilidae</taxon>
        <taxon>Drosophila</taxon>
        <taxon>Sophophora</taxon>
    </lineage>
</organism>
<dbReference type="AlphaFoldDB" id="A0AB40D8X0"/>
<evidence type="ECO:0000256" key="7">
    <source>
        <dbReference type="ARBA" id="ARBA00023224"/>
    </source>
</evidence>
<dbReference type="GO" id="GO:0005525">
    <property type="term" value="F:GTP binding"/>
    <property type="evidence" value="ECO:0007669"/>
    <property type="project" value="UniProtKB-UniRule"/>
</dbReference>
<evidence type="ECO:0000256" key="11">
    <source>
        <dbReference type="RuleBase" id="RU369122"/>
    </source>
</evidence>
<evidence type="ECO:0000256" key="1">
    <source>
        <dbReference type="ARBA" id="ARBA00007976"/>
    </source>
</evidence>
<feature type="binding site" evidence="9">
    <location>
        <begin position="149"/>
        <end position="150"/>
    </location>
    <ligand>
        <name>GTP</name>
        <dbReference type="ChEBI" id="CHEBI:37565"/>
    </ligand>
</feature>
<feature type="binding site" evidence="9">
    <location>
        <position position="325"/>
    </location>
    <ligand>
        <name>GTP</name>
        <dbReference type="ChEBI" id="CHEBI:37565"/>
    </ligand>
</feature>
<feature type="binding site" evidence="10">
    <location>
        <position position="180"/>
    </location>
    <ligand>
        <name>Mg(2+)</name>
        <dbReference type="ChEBI" id="CHEBI:18420"/>
    </ligand>
</feature>
<evidence type="ECO:0000313" key="13">
    <source>
        <dbReference type="RefSeq" id="XP_036669800.2"/>
    </source>
</evidence>
<dbReference type="GO" id="GO:0046872">
    <property type="term" value="F:metal ion binding"/>
    <property type="evidence" value="ECO:0007669"/>
    <property type="project" value="UniProtKB-UniRule"/>
</dbReference>
<keyword evidence="7 11" id="KW-0807">Transducer</keyword>